<organism evidence="1 2">
    <name type="scientific">Hymenobacter cyanobacteriorum</name>
    <dbReference type="NCBI Taxonomy" id="2926463"/>
    <lineage>
        <taxon>Bacteria</taxon>
        <taxon>Pseudomonadati</taxon>
        <taxon>Bacteroidota</taxon>
        <taxon>Cytophagia</taxon>
        <taxon>Cytophagales</taxon>
        <taxon>Hymenobacteraceae</taxon>
        <taxon>Hymenobacter</taxon>
    </lineage>
</organism>
<dbReference type="EMBL" id="JALBGC010000003">
    <property type="protein sequence ID" value="MCI1187881.1"/>
    <property type="molecule type" value="Genomic_DNA"/>
</dbReference>
<accession>A0A9X2AF42</accession>
<name>A0A9X2AF42_9BACT</name>
<evidence type="ECO:0000313" key="1">
    <source>
        <dbReference type="EMBL" id="MCI1187881.1"/>
    </source>
</evidence>
<sequence>MHNAQLTLTLTSGQILAVTLNGAAETRVLIEIAAAIAAAKAAEEVKCRTYHMGDKPTAGRNYDDRLTIRTGVGKTKLRELLEAGPVRGGLRRVRAGDKWLVSELAVREFFGD</sequence>
<dbReference type="Proteomes" id="UP001139193">
    <property type="component" value="Unassembled WGS sequence"/>
</dbReference>
<dbReference type="AlphaFoldDB" id="A0A9X2AF42"/>
<reference evidence="1" key="1">
    <citation type="submission" date="2022-03" db="EMBL/GenBank/DDBJ databases">
        <title>Bacterial whole genome sequence for Hymenobacter sp. DH14.</title>
        <authorList>
            <person name="Le V."/>
        </authorList>
    </citation>
    <scope>NUCLEOTIDE SEQUENCE</scope>
    <source>
        <strain evidence="1">DH14</strain>
    </source>
</reference>
<dbReference type="RefSeq" id="WP_241936154.1">
    <property type="nucleotide sequence ID" value="NZ_JALBGC010000003.1"/>
</dbReference>
<proteinExistence type="predicted"/>
<gene>
    <name evidence="1" type="ORF">MON38_10655</name>
</gene>
<comment type="caution">
    <text evidence="1">The sequence shown here is derived from an EMBL/GenBank/DDBJ whole genome shotgun (WGS) entry which is preliminary data.</text>
</comment>
<protein>
    <submittedName>
        <fullName evidence="1">Uncharacterized protein</fullName>
    </submittedName>
</protein>
<keyword evidence="2" id="KW-1185">Reference proteome</keyword>
<evidence type="ECO:0000313" key="2">
    <source>
        <dbReference type="Proteomes" id="UP001139193"/>
    </source>
</evidence>